<dbReference type="AlphaFoldDB" id="A0A3S0XE98"/>
<evidence type="ECO:0000313" key="3">
    <source>
        <dbReference type="Proteomes" id="UP000278081"/>
    </source>
</evidence>
<name>A0A3S0XE98_9HYPH</name>
<gene>
    <name evidence="2" type="ORF">EFR84_29395</name>
</gene>
<dbReference type="Proteomes" id="UP000278081">
    <property type="component" value="Unassembled WGS sequence"/>
</dbReference>
<keyword evidence="1" id="KW-0472">Membrane</keyword>
<sequence length="203" mass="23682">MLWHGEAMKQILTPLLYLRIKHPQKSRFDVWLPLILAGVFFAAIFVSGYWSLVYDFSKKQSLLSDRILTLLSALSGFFVAALAAIATFNGKGLDDLMLGDTPTLRHGKYKNEPEKLTRRRFLSFLFGYLAFLSFVYTIMIVVAPIIGEILVNYWIVFSKNHLIDWCFYLFSGFLIYFYIFIFFHIFVITLLGLHYLSERMSRE</sequence>
<proteinExistence type="predicted"/>
<keyword evidence="1" id="KW-0812">Transmembrane</keyword>
<evidence type="ECO:0000313" key="2">
    <source>
        <dbReference type="EMBL" id="RUL98056.1"/>
    </source>
</evidence>
<evidence type="ECO:0000256" key="1">
    <source>
        <dbReference type="SAM" id="Phobius"/>
    </source>
</evidence>
<keyword evidence="1" id="KW-1133">Transmembrane helix</keyword>
<accession>A0A3S0XE98</accession>
<organism evidence="2 3">
    <name type="scientific">Rhizobium chutanense</name>
    <dbReference type="NCBI Taxonomy" id="2035448"/>
    <lineage>
        <taxon>Bacteria</taxon>
        <taxon>Pseudomonadati</taxon>
        <taxon>Pseudomonadota</taxon>
        <taxon>Alphaproteobacteria</taxon>
        <taxon>Hyphomicrobiales</taxon>
        <taxon>Rhizobiaceae</taxon>
        <taxon>Rhizobium/Agrobacterium group</taxon>
        <taxon>Rhizobium</taxon>
    </lineage>
</organism>
<reference evidence="2 3" key="1">
    <citation type="submission" date="2018-11" db="EMBL/GenBank/DDBJ databases">
        <title>Rhizobium chutanense sp. nov., isolated from root nodules of Phaseolus vulgaris in China.</title>
        <authorList>
            <person name="Huo Y."/>
        </authorList>
    </citation>
    <scope>NUCLEOTIDE SEQUENCE [LARGE SCALE GENOMIC DNA]</scope>
    <source>
        <strain evidence="2 3">C16</strain>
    </source>
</reference>
<feature type="transmembrane region" description="Helical" evidence="1">
    <location>
        <begin position="175"/>
        <end position="196"/>
    </location>
</feature>
<protein>
    <submittedName>
        <fullName evidence="2">Uncharacterized protein</fullName>
    </submittedName>
</protein>
<dbReference type="EMBL" id="RJTJ01000037">
    <property type="protein sequence ID" value="RUL98056.1"/>
    <property type="molecule type" value="Genomic_DNA"/>
</dbReference>
<feature type="transmembrane region" description="Helical" evidence="1">
    <location>
        <begin position="30"/>
        <end position="52"/>
    </location>
</feature>
<feature type="transmembrane region" description="Helical" evidence="1">
    <location>
        <begin position="67"/>
        <end position="88"/>
    </location>
</feature>
<comment type="caution">
    <text evidence="2">The sequence shown here is derived from an EMBL/GenBank/DDBJ whole genome shotgun (WGS) entry which is preliminary data.</text>
</comment>
<feature type="transmembrane region" description="Helical" evidence="1">
    <location>
        <begin position="125"/>
        <end position="155"/>
    </location>
</feature>